<feature type="region of interest" description="Disordered" evidence="5">
    <location>
        <begin position="242"/>
        <end position="295"/>
    </location>
</feature>
<dbReference type="InterPro" id="IPR036465">
    <property type="entry name" value="vWFA_dom_sf"/>
</dbReference>
<dbReference type="Gene3D" id="3.40.50.410">
    <property type="entry name" value="von Willebrand factor, type A domain"/>
    <property type="match status" value="1"/>
</dbReference>
<feature type="region of interest" description="Disordered" evidence="5">
    <location>
        <begin position="376"/>
        <end position="404"/>
    </location>
</feature>
<dbReference type="CDD" id="cd01452">
    <property type="entry name" value="VWA_26S_proteasome_subunit"/>
    <property type="match status" value="1"/>
</dbReference>
<evidence type="ECO:0000256" key="3">
    <source>
        <dbReference type="ARBA" id="ARBA00044341"/>
    </source>
</evidence>
<dbReference type="InterPro" id="IPR003903">
    <property type="entry name" value="UIM_dom"/>
</dbReference>
<organism evidence="7">
    <name type="scientific">Mantoniella antarctica</name>
    <dbReference type="NCBI Taxonomy" id="81844"/>
    <lineage>
        <taxon>Eukaryota</taxon>
        <taxon>Viridiplantae</taxon>
        <taxon>Chlorophyta</taxon>
        <taxon>Mamiellophyceae</taxon>
        <taxon>Mamiellales</taxon>
        <taxon>Mamiellaceae</taxon>
        <taxon>Mantoniella</taxon>
    </lineage>
</organism>
<reference evidence="7" key="1">
    <citation type="submission" date="2021-01" db="EMBL/GenBank/DDBJ databases">
        <authorList>
            <person name="Corre E."/>
            <person name="Pelletier E."/>
            <person name="Niang G."/>
            <person name="Scheremetjew M."/>
            <person name="Finn R."/>
            <person name="Kale V."/>
            <person name="Holt S."/>
            <person name="Cochrane G."/>
            <person name="Meng A."/>
            <person name="Brown T."/>
            <person name="Cohen L."/>
        </authorList>
    </citation>
    <scope>NUCLEOTIDE SEQUENCE</scope>
    <source>
        <strain evidence="7">SL-175</strain>
    </source>
</reference>
<dbReference type="InterPro" id="IPR002035">
    <property type="entry name" value="VWF_A"/>
</dbReference>
<dbReference type="PROSITE" id="PS50330">
    <property type="entry name" value="UIM"/>
    <property type="match status" value="1"/>
</dbReference>
<comment type="similarity">
    <text evidence="1">Belongs to the proteasome subunit S5A family.</text>
</comment>
<dbReference type="Gene3D" id="1.10.287.3990">
    <property type="match status" value="1"/>
</dbReference>
<accession>A0A7S0SE76</accession>
<evidence type="ECO:0000259" key="6">
    <source>
        <dbReference type="PROSITE" id="PS50234"/>
    </source>
</evidence>
<feature type="compositionally biased region" description="Low complexity" evidence="5">
    <location>
        <begin position="262"/>
        <end position="293"/>
    </location>
</feature>
<evidence type="ECO:0000256" key="4">
    <source>
        <dbReference type="ARBA" id="ARBA00071116"/>
    </source>
</evidence>
<dbReference type="InterPro" id="IPR027040">
    <property type="entry name" value="PSMD4"/>
</dbReference>
<feature type="compositionally biased region" description="Basic and acidic residues" evidence="5">
    <location>
        <begin position="394"/>
        <end position="404"/>
    </location>
</feature>
<proteinExistence type="inferred from homology"/>
<dbReference type="PROSITE" id="PS50234">
    <property type="entry name" value="VWFA"/>
    <property type="match status" value="1"/>
</dbReference>
<dbReference type="GO" id="GO:0043161">
    <property type="term" value="P:proteasome-mediated ubiquitin-dependent protein catabolic process"/>
    <property type="evidence" value="ECO:0007669"/>
    <property type="project" value="TreeGrafter"/>
</dbReference>
<dbReference type="SUPFAM" id="SSF53300">
    <property type="entry name" value="vWA-like"/>
    <property type="match status" value="1"/>
</dbReference>
<protein>
    <recommendedName>
        <fullName evidence="4">26S proteasome non-ATPase regulatory subunit 4 homolog</fullName>
    </recommendedName>
    <alternativeName>
        <fullName evidence="3">26S proteasome regulatory subunit RPN10</fullName>
    </alternativeName>
</protein>
<dbReference type="GO" id="GO:0031593">
    <property type="term" value="F:polyubiquitin modification-dependent protein binding"/>
    <property type="evidence" value="ECO:0007669"/>
    <property type="project" value="TreeGrafter"/>
</dbReference>
<gene>
    <name evidence="7" type="ORF">MANT1106_LOCUS5064</name>
</gene>
<evidence type="ECO:0000256" key="5">
    <source>
        <dbReference type="SAM" id="MobiDB-lite"/>
    </source>
</evidence>
<dbReference type="PANTHER" id="PTHR10223:SF0">
    <property type="entry name" value="26S PROTEASOME NON-ATPASE REGULATORY SUBUNIT 4"/>
    <property type="match status" value="1"/>
</dbReference>
<dbReference type="GO" id="GO:0005829">
    <property type="term" value="C:cytosol"/>
    <property type="evidence" value="ECO:0007669"/>
    <property type="project" value="TreeGrafter"/>
</dbReference>
<dbReference type="GO" id="GO:0008540">
    <property type="term" value="C:proteasome regulatory particle, base subcomplex"/>
    <property type="evidence" value="ECO:0007669"/>
    <property type="project" value="TreeGrafter"/>
</dbReference>
<evidence type="ECO:0000313" key="7">
    <source>
        <dbReference type="EMBL" id="CAD8702382.1"/>
    </source>
</evidence>
<dbReference type="Pfam" id="PF13519">
    <property type="entry name" value="VWA_2"/>
    <property type="match status" value="1"/>
</dbReference>
<sequence>MVLEATILCIDNSEYVRNSDYLPTRLQAEADAVNLLAGAKTQSNPENSVGVLSLAGKVPRVLVTPTDDLGQVLNSVHGITMAGSINFPTGVQVAHLALKHRQNKHQRMRIVLFIGSPIPDDAAALVSVGKKLRKCNVAVDVVSFGDIDVNAEKLDAFMTAVNKNNNSNLVSVPPGMVLADVLLSTPIFQDGESGAGGGSGFAAAAAAGASHAAMQGFDTGMDGGDDPALMLALRVSLEEERARQEAQAAATTEGGEGGDAVEGGADAVTMTPAATLGGAPTPAATAASGGDDPMMMDEDALLQRAFALSMGDQTGDGGGDAAAATPAVGDDDEDPALMLAMQMSMHEEQATAAGGGAGVQDMLADASYVNSILSTLPGVDPNDPSIQEALNNAPDKDKEGEGKK</sequence>
<feature type="domain" description="VWFA" evidence="6">
    <location>
        <begin position="5"/>
        <end position="187"/>
    </location>
</feature>
<feature type="region of interest" description="Disordered" evidence="5">
    <location>
        <begin position="311"/>
        <end position="331"/>
    </location>
</feature>
<evidence type="ECO:0000256" key="2">
    <source>
        <dbReference type="ARBA" id="ARBA00022942"/>
    </source>
</evidence>
<dbReference type="PANTHER" id="PTHR10223">
    <property type="entry name" value="26S PROTEASOME NON-ATPASE REGULATORY SUBUNIT 4"/>
    <property type="match status" value="1"/>
</dbReference>
<dbReference type="AlphaFoldDB" id="A0A7S0SE76"/>
<dbReference type="SMART" id="SM00726">
    <property type="entry name" value="UIM"/>
    <property type="match status" value="3"/>
</dbReference>
<name>A0A7S0SE76_9CHLO</name>
<dbReference type="GO" id="GO:0005634">
    <property type="term" value="C:nucleus"/>
    <property type="evidence" value="ECO:0007669"/>
    <property type="project" value="TreeGrafter"/>
</dbReference>
<evidence type="ECO:0000256" key="1">
    <source>
        <dbReference type="ARBA" id="ARBA00005574"/>
    </source>
</evidence>
<keyword evidence="2" id="KW-0647">Proteasome</keyword>
<dbReference type="EMBL" id="HBFC01008816">
    <property type="protein sequence ID" value="CAD8702382.1"/>
    <property type="molecule type" value="Transcribed_RNA"/>
</dbReference>
<dbReference type="FunFam" id="3.40.50.410:FF:000005">
    <property type="entry name" value="26S proteasome non-ATPase regulatory subunit 4"/>
    <property type="match status" value="1"/>
</dbReference>